<proteinExistence type="predicted"/>
<keyword evidence="2" id="KW-1185">Reference proteome</keyword>
<name>A0A5B7HZN4_PORTR</name>
<organism evidence="1 2">
    <name type="scientific">Portunus trituberculatus</name>
    <name type="common">Swimming crab</name>
    <name type="synonym">Neptunus trituberculatus</name>
    <dbReference type="NCBI Taxonomy" id="210409"/>
    <lineage>
        <taxon>Eukaryota</taxon>
        <taxon>Metazoa</taxon>
        <taxon>Ecdysozoa</taxon>
        <taxon>Arthropoda</taxon>
        <taxon>Crustacea</taxon>
        <taxon>Multicrustacea</taxon>
        <taxon>Malacostraca</taxon>
        <taxon>Eumalacostraca</taxon>
        <taxon>Eucarida</taxon>
        <taxon>Decapoda</taxon>
        <taxon>Pleocyemata</taxon>
        <taxon>Brachyura</taxon>
        <taxon>Eubrachyura</taxon>
        <taxon>Portunoidea</taxon>
        <taxon>Portunidae</taxon>
        <taxon>Portuninae</taxon>
        <taxon>Portunus</taxon>
    </lineage>
</organism>
<dbReference type="EMBL" id="VSRR010037914">
    <property type="protein sequence ID" value="MPC73954.1"/>
    <property type="molecule type" value="Genomic_DNA"/>
</dbReference>
<evidence type="ECO:0000313" key="2">
    <source>
        <dbReference type="Proteomes" id="UP000324222"/>
    </source>
</evidence>
<sequence>MYVRNLRSGEDLRDDVQIEGCEYVMIGKGHRTKETLGGATALLYKKKKRTESRGNRCGEM</sequence>
<dbReference type="AlphaFoldDB" id="A0A5B7HZN4"/>
<evidence type="ECO:0000313" key="1">
    <source>
        <dbReference type="EMBL" id="MPC73954.1"/>
    </source>
</evidence>
<reference evidence="1 2" key="1">
    <citation type="submission" date="2019-05" db="EMBL/GenBank/DDBJ databases">
        <title>Another draft genome of Portunus trituberculatus and its Hox gene families provides insights of decapod evolution.</title>
        <authorList>
            <person name="Jeong J.-H."/>
            <person name="Song I."/>
            <person name="Kim S."/>
            <person name="Choi T."/>
            <person name="Kim D."/>
            <person name="Ryu S."/>
            <person name="Kim W."/>
        </authorList>
    </citation>
    <scope>NUCLEOTIDE SEQUENCE [LARGE SCALE GENOMIC DNA]</scope>
    <source>
        <tissue evidence="1">Muscle</tissue>
    </source>
</reference>
<gene>
    <name evidence="1" type="ORF">E2C01_068297</name>
</gene>
<protein>
    <submittedName>
        <fullName evidence="1">Uncharacterized protein</fullName>
    </submittedName>
</protein>
<accession>A0A5B7HZN4</accession>
<comment type="caution">
    <text evidence="1">The sequence shown here is derived from an EMBL/GenBank/DDBJ whole genome shotgun (WGS) entry which is preliminary data.</text>
</comment>
<dbReference type="Proteomes" id="UP000324222">
    <property type="component" value="Unassembled WGS sequence"/>
</dbReference>